<feature type="domain" description="HD" evidence="1">
    <location>
        <begin position="47"/>
        <end position="140"/>
    </location>
</feature>
<keyword evidence="3" id="KW-1185">Reference proteome</keyword>
<dbReference type="AlphaFoldDB" id="A0A399F933"/>
<comment type="caution">
    <text evidence="2">The sequence shown here is derived from an EMBL/GenBank/DDBJ whole genome shotgun (WGS) entry which is preliminary data.</text>
</comment>
<dbReference type="Proteomes" id="UP000266178">
    <property type="component" value="Unassembled WGS sequence"/>
</dbReference>
<dbReference type="SUPFAM" id="SSF109604">
    <property type="entry name" value="HD-domain/PDEase-like"/>
    <property type="match status" value="1"/>
</dbReference>
<sequence>MLGRFQRLFTALSPLSSQPDDAWAAAELRVEELLLYRAMDPRDRDHAVRVAQRLLQRYPEAPGSVVRAALLHDVGKALRPYHPLERILTGLWCPNVEIEPLRKGFYGAWQVRQHHPIYGARRILDLEVAALVREHHQPQSLWGRRLHEVDAEF</sequence>
<dbReference type="Gene3D" id="1.10.3210.10">
    <property type="entry name" value="Hypothetical protein af1432"/>
    <property type="match status" value="1"/>
</dbReference>
<dbReference type="CDD" id="cd00077">
    <property type="entry name" value="HDc"/>
    <property type="match status" value="1"/>
</dbReference>
<reference evidence="2 3" key="1">
    <citation type="submission" date="2018-08" db="EMBL/GenBank/DDBJ databases">
        <title>Meiothermus granaticius genome AF-68 sequencing project.</title>
        <authorList>
            <person name="Da Costa M.S."/>
            <person name="Albuquerque L."/>
            <person name="Raposo P."/>
            <person name="Froufe H.J.C."/>
            <person name="Barroso C.S."/>
            <person name="Egas C."/>
        </authorList>
    </citation>
    <scope>NUCLEOTIDE SEQUENCE [LARGE SCALE GENOMIC DNA]</scope>
    <source>
        <strain evidence="2 3">AF-68</strain>
    </source>
</reference>
<protein>
    <recommendedName>
        <fullName evidence="1">HD domain-containing protein</fullName>
    </recommendedName>
</protein>
<dbReference type="InterPro" id="IPR006674">
    <property type="entry name" value="HD_domain"/>
</dbReference>
<evidence type="ECO:0000259" key="1">
    <source>
        <dbReference type="Pfam" id="PF01966"/>
    </source>
</evidence>
<dbReference type="OrthoDB" id="32117at2"/>
<dbReference type="RefSeq" id="WP_119358413.1">
    <property type="nucleotide sequence ID" value="NZ_BJXM01000006.1"/>
</dbReference>
<organism evidence="2 3">
    <name type="scientific">Meiothermus granaticius NBRC 107808</name>
    <dbReference type="NCBI Taxonomy" id="1227551"/>
    <lineage>
        <taxon>Bacteria</taxon>
        <taxon>Thermotogati</taxon>
        <taxon>Deinococcota</taxon>
        <taxon>Deinococci</taxon>
        <taxon>Thermales</taxon>
        <taxon>Thermaceae</taxon>
        <taxon>Meiothermus</taxon>
    </lineage>
</organism>
<gene>
    <name evidence="2" type="ORF">Mgrana_02981</name>
</gene>
<dbReference type="EMBL" id="QWLB01000056">
    <property type="protein sequence ID" value="RIH91141.1"/>
    <property type="molecule type" value="Genomic_DNA"/>
</dbReference>
<proteinExistence type="predicted"/>
<evidence type="ECO:0000313" key="2">
    <source>
        <dbReference type="EMBL" id="RIH91141.1"/>
    </source>
</evidence>
<dbReference type="Pfam" id="PF01966">
    <property type="entry name" value="HD"/>
    <property type="match status" value="1"/>
</dbReference>
<accession>A0A399F933</accession>
<name>A0A399F933_9DEIN</name>
<dbReference type="InterPro" id="IPR003607">
    <property type="entry name" value="HD/PDEase_dom"/>
</dbReference>
<evidence type="ECO:0000313" key="3">
    <source>
        <dbReference type="Proteomes" id="UP000266178"/>
    </source>
</evidence>